<evidence type="ECO:0000313" key="2">
    <source>
        <dbReference type="EMBL" id="MBA4675203.1"/>
    </source>
</evidence>
<dbReference type="EMBL" id="GISG01266271">
    <property type="protein sequence ID" value="MBA4675203.1"/>
    <property type="molecule type" value="Transcribed_RNA"/>
</dbReference>
<reference evidence="2" key="2">
    <citation type="submission" date="2020-07" db="EMBL/GenBank/DDBJ databases">
        <authorList>
            <person name="Vera ALvarez R."/>
            <person name="Arias-Moreno D.M."/>
            <person name="Jimenez-Jacinto V."/>
            <person name="Jimenez-Bremont J.F."/>
            <person name="Swaminathan K."/>
            <person name="Moose S.P."/>
            <person name="Guerrero-Gonzalez M.L."/>
            <person name="Marino-Ramirez L."/>
            <person name="Landsman D."/>
            <person name="Rodriguez-Kessler M."/>
            <person name="Delgado-Sanchez P."/>
        </authorList>
    </citation>
    <scope>NUCLEOTIDE SEQUENCE</scope>
    <source>
        <tissue evidence="2">Cladode</tissue>
    </source>
</reference>
<feature type="compositionally biased region" description="Acidic residues" evidence="1">
    <location>
        <begin position="243"/>
        <end position="262"/>
    </location>
</feature>
<feature type="region of interest" description="Disordered" evidence="1">
    <location>
        <begin position="240"/>
        <end position="262"/>
    </location>
</feature>
<proteinExistence type="predicted"/>
<sequence length="262" mass="30287">MDHLRNLIQISICAMYELCTTSGELKFILVSCNPILTSFVFNKTCMRNIKVPNFIPASRPWDRNFVILGRRDRTTQLLPFLRAMTLKPLTPLRRFQLPNRLFIIHARNILPPTIQTKREFVNPNTNPTFRFIIFRPSPIPPLFHHGRIVLPDLKVLRHRPILTHNPDLHHLFWRRRRRGERRTTIPRRIRRGRVGLRRVNKGGDVEEFVEVRGDGDRGGSGGGGEEEELVAVANIGPVLAKEEEGDAEEEKDGDLDAEWCLD</sequence>
<dbReference type="AlphaFoldDB" id="A0A7C9EU71"/>
<accession>A0A7C9EU71</accession>
<organism evidence="2">
    <name type="scientific">Opuntia streptacantha</name>
    <name type="common">Prickly pear cactus</name>
    <name type="synonym">Opuntia cardona</name>
    <dbReference type="NCBI Taxonomy" id="393608"/>
    <lineage>
        <taxon>Eukaryota</taxon>
        <taxon>Viridiplantae</taxon>
        <taxon>Streptophyta</taxon>
        <taxon>Embryophyta</taxon>
        <taxon>Tracheophyta</taxon>
        <taxon>Spermatophyta</taxon>
        <taxon>Magnoliopsida</taxon>
        <taxon>eudicotyledons</taxon>
        <taxon>Gunneridae</taxon>
        <taxon>Pentapetalae</taxon>
        <taxon>Caryophyllales</taxon>
        <taxon>Cactineae</taxon>
        <taxon>Cactaceae</taxon>
        <taxon>Opuntioideae</taxon>
        <taxon>Opuntia</taxon>
    </lineage>
</organism>
<reference evidence="2" key="1">
    <citation type="journal article" date="2013" name="J. Plant Res.">
        <title>Effect of fungi and light on seed germination of three Opuntia species from semiarid lands of central Mexico.</title>
        <authorList>
            <person name="Delgado-Sanchez P."/>
            <person name="Jimenez-Bremont J.F."/>
            <person name="Guerrero-Gonzalez Mde L."/>
            <person name="Flores J."/>
        </authorList>
    </citation>
    <scope>NUCLEOTIDE SEQUENCE</scope>
    <source>
        <tissue evidence="2">Cladode</tissue>
    </source>
</reference>
<name>A0A7C9EU71_OPUST</name>
<protein>
    <submittedName>
        <fullName evidence="2">Uncharacterized protein</fullName>
    </submittedName>
</protein>
<evidence type="ECO:0000256" key="1">
    <source>
        <dbReference type="SAM" id="MobiDB-lite"/>
    </source>
</evidence>